<dbReference type="InterPro" id="IPR013324">
    <property type="entry name" value="RNA_pol_sigma_r3/r4-like"/>
</dbReference>
<feature type="region of interest" description="Disordered" evidence="1">
    <location>
        <begin position="292"/>
        <end position="313"/>
    </location>
</feature>
<dbReference type="GO" id="GO:0000428">
    <property type="term" value="C:DNA-directed RNA polymerase complex"/>
    <property type="evidence" value="ECO:0007669"/>
    <property type="project" value="UniProtKB-KW"/>
</dbReference>
<feature type="transmembrane region" description="Helical" evidence="2">
    <location>
        <begin position="269"/>
        <end position="289"/>
    </location>
</feature>
<keyword evidence="2" id="KW-0812">Transmembrane</keyword>
<reference evidence="3" key="1">
    <citation type="submission" date="2021-05" db="EMBL/GenBank/DDBJ databases">
        <authorList>
            <person name="Arsene-Ploetze F."/>
        </authorList>
    </citation>
    <scope>NUCLEOTIDE SEQUENCE</scope>
    <source>
        <strain evidence="3">DSM 42138</strain>
    </source>
</reference>
<dbReference type="RefSeq" id="WP_251495501.1">
    <property type="nucleotide sequence ID" value="NZ_CAJSLV010000075.1"/>
</dbReference>
<feature type="region of interest" description="Disordered" evidence="1">
    <location>
        <begin position="1"/>
        <end position="59"/>
    </location>
</feature>
<dbReference type="SUPFAM" id="SSF88659">
    <property type="entry name" value="Sigma3 and sigma4 domains of RNA polymerase sigma factors"/>
    <property type="match status" value="1"/>
</dbReference>
<evidence type="ECO:0000313" key="4">
    <source>
        <dbReference type="Proteomes" id="UP001152519"/>
    </source>
</evidence>
<dbReference type="InterPro" id="IPR036388">
    <property type="entry name" value="WH-like_DNA-bd_sf"/>
</dbReference>
<organism evidence="3 4">
    <name type="scientific">Actinacidiphila cocklensis</name>
    <dbReference type="NCBI Taxonomy" id="887465"/>
    <lineage>
        <taxon>Bacteria</taxon>
        <taxon>Bacillati</taxon>
        <taxon>Actinomycetota</taxon>
        <taxon>Actinomycetes</taxon>
        <taxon>Kitasatosporales</taxon>
        <taxon>Streptomycetaceae</taxon>
        <taxon>Actinacidiphila</taxon>
    </lineage>
</organism>
<dbReference type="EMBL" id="CAJSLV010000075">
    <property type="protein sequence ID" value="CAG6396680.1"/>
    <property type="molecule type" value="Genomic_DNA"/>
</dbReference>
<keyword evidence="3" id="KW-0240">DNA-directed RNA polymerase</keyword>
<feature type="compositionally biased region" description="Low complexity" evidence="1">
    <location>
        <begin position="14"/>
        <end position="29"/>
    </location>
</feature>
<keyword evidence="3" id="KW-0804">Transcription</keyword>
<name>A0A9W4DUS2_9ACTN</name>
<gene>
    <name evidence="3" type="ORF">SCOCK_440046</name>
</gene>
<evidence type="ECO:0000313" key="3">
    <source>
        <dbReference type="EMBL" id="CAG6396680.1"/>
    </source>
</evidence>
<dbReference type="Gene3D" id="1.10.1740.10">
    <property type="match status" value="1"/>
</dbReference>
<feature type="region of interest" description="Disordered" evidence="1">
    <location>
        <begin position="242"/>
        <end position="265"/>
    </location>
</feature>
<sequence>MSGRKRPHRTRSQTTPGAGAPRTSATATAPAPPPAPKTGRPHKPGPAAGRPGGSPPSPVRVRVVYRPVAATVLAAGTDGAADPEEAFDALYLHSAGALRRQVAILTGDRRLAARAVQRAFDLAWQRWPEVARDSDPPGWVRAAAHTYAMVPWQRVLRRRRRKASAQQGAFAHALVRLHWERRRALLLHDGLGLSLVETAAEAESSTTAAASRIIGARRQLAAAAPDDYQGGDAAPQLTVMLAAEPDPPGGEPHPSGVRRASERGVRRRTVGAFAAAGAIVLAVTVGMIVGPQHGAPPRHGPAHQQPAEPSAGG</sequence>
<accession>A0A9W4DUS2</accession>
<dbReference type="GO" id="GO:0006352">
    <property type="term" value="P:DNA-templated transcription initiation"/>
    <property type="evidence" value="ECO:0007669"/>
    <property type="project" value="InterPro"/>
</dbReference>
<proteinExistence type="predicted"/>
<protein>
    <submittedName>
        <fullName evidence="3">DNA-directed RNA polymerase specialized sigma subunit, sigma24 family</fullName>
    </submittedName>
</protein>
<keyword evidence="2" id="KW-1133">Transmembrane helix</keyword>
<evidence type="ECO:0000256" key="2">
    <source>
        <dbReference type="SAM" id="Phobius"/>
    </source>
</evidence>
<dbReference type="Proteomes" id="UP001152519">
    <property type="component" value="Unassembled WGS sequence"/>
</dbReference>
<dbReference type="AlphaFoldDB" id="A0A9W4DUS2"/>
<keyword evidence="4" id="KW-1185">Reference proteome</keyword>
<dbReference type="SUPFAM" id="SSF88946">
    <property type="entry name" value="Sigma2 domain of RNA polymerase sigma factors"/>
    <property type="match status" value="1"/>
</dbReference>
<evidence type="ECO:0000256" key="1">
    <source>
        <dbReference type="SAM" id="MobiDB-lite"/>
    </source>
</evidence>
<keyword evidence="2" id="KW-0472">Membrane</keyword>
<feature type="compositionally biased region" description="Basic residues" evidence="1">
    <location>
        <begin position="1"/>
        <end position="11"/>
    </location>
</feature>
<dbReference type="InterPro" id="IPR013325">
    <property type="entry name" value="RNA_pol_sigma_r2"/>
</dbReference>
<comment type="caution">
    <text evidence="3">The sequence shown here is derived from an EMBL/GenBank/DDBJ whole genome shotgun (WGS) entry which is preliminary data.</text>
</comment>
<dbReference type="GO" id="GO:0003700">
    <property type="term" value="F:DNA-binding transcription factor activity"/>
    <property type="evidence" value="ECO:0007669"/>
    <property type="project" value="InterPro"/>
</dbReference>
<dbReference type="Gene3D" id="1.10.10.10">
    <property type="entry name" value="Winged helix-like DNA-binding domain superfamily/Winged helix DNA-binding domain"/>
    <property type="match status" value="1"/>
</dbReference>